<dbReference type="PROSITE" id="PS51257">
    <property type="entry name" value="PROKAR_LIPOPROTEIN"/>
    <property type="match status" value="1"/>
</dbReference>
<proteinExistence type="predicted"/>
<gene>
    <name evidence="2" type="ORF">SAMN02745243_00374</name>
</gene>
<organism evidence="2 3">
    <name type="scientific">Hespellia stercorisuis DSM 15480</name>
    <dbReference type="NCBI Taxonomy" id="1121950"/>
    <lineage>
        <taxon>Bacteria</taxon>
        <taxon>Bacillati</taxon>
        <taxon>Bacillota</taxon>
        <taxon>Clostridia</taxon>
        <taxon>Lachnospirales</taxon>
        <taxon>Lachnospiraceae</taxon>
        <taxon>Hespellia</taxon>
    </lineage>
</organism>
<dbReference type="Proteomes" id="UP000184301">
    <property type="component" value="Unassembled WGS sequence"/>
</dbReference>
<feature type="region of interest" description="Disordered" evidence="1">
    <location>
        <begin position="338"/>
        <end position="375"/>
    </location>
</feature>
<protein>
    <submittedName>
        <fullName evidence="2">Foldase protein PrsA</fullName>
    </submittedName>
</protein>
<dbReference type="STRING" id="1121950.SAMN02745243_00374"/>
<sequence length="375" mass="41639">MKRFGKRIAIIGMVSAIAVTSLSGCGKINNKDSVATVGSDEVSMGVANFYARLQQAQYETYYASYMGDDMWTTEVSDGETYEDSVKSSTLEQLEDMYLLKQHAKDYDVSLSEDDKKAIDKAVATFLEDNALEDKELVSGDKKYVKELLELLTYQKKMTEPMQKGVDEEVSDEEAAQKAMQYVTFSYTKTDESGQSSDMTDDEKAAQKKAAQAFYDANKDAGVEEFKAAAEKAGYDLQTQTFDADSTATLGEELVKAADALAEVGDVTKLVETDSADYICQLTSLMDRDATDAKKTEIVQQRKQDQYDSLVKKWRDDTDIKEHKNVWKKVDFVNQGVTMKQEAEEPYAVGSDSSTDTDDEASNDEAAEETTEDAAQ</sequence>
<evidence type="ECO:0000313" key="2">
    <source>
        <dbReference type="EMBL" id="SHJ34853.1"/>
    </source>
</evidence>
<dbReference type="RefSeq" id="WP_073104277.1">
    <property type="nucleotide sequence ID" value="NZ_FQZY01000007.1"/>
</dbReference>
<keyword evidence="3" id="KW-1185">Reference proteome</keyword>
<accession>A0A1M6IKG4</accession>
<dbReference type="AlphaFoldDB" id="A0A1M6IKG4"/>
<dbReference type="EMBL" id="FQZY01000007">
    <property type="protein sequence ID" value="SHJ34853.1"/>
    <property type="molecule type" value="Genomic_DNA"/>
</dbReference>
<dbReference type="SUPFAM" id="SSF109998">
    <property type="entry name" value="Triger factor/SurA peptide-binding domain-like"/>
    <property type="match status" value="1"/>
</dbReference>
<evidence type="ECO:0000313" key="3">
    <source>
        <dbReference type="Proteomes" id="UP000184301"/>
    </source>
</evidence>
<dbReference type="InterPro" id="IPR027304">
    <property type="entry name" value="Trigger_fact/SurA_dom_sf"/>
</dbReference>
<reference evidence="2 3" key="1">
    <citation type="submission" date="2016-11" db="EMBL/GenBank/DDBJ databases">
        <authorList>
            <person name="Jaros S."/>
            <person name="Januszkiewicz K."/>
            <person name="Wedrychowicz H."/>
        </authorList>
    </citation>
    <scope>NUCLEOTIDE SEQUENCE [LARGE SCALE GENOMIC DNA]</scope>
    <source>
        <strain evidence="2 3">DSM 15480</strain>
    </source>
</reference>
<evidence type="ECO:0000256" key="1">
    <source>
        <dbReference type="SAM" id="MobiDB-lite"/>
    </source>
</evidence>
<name>A0A1M6IKG4_9FIRM</name>
<feature type="compositionally biased region" description="Acidic residues" evidence="1">
    <location>
        <begin position="354"/>
        <end position="375"/>
    </location>
</feature>
<dbReference type="OrthoDB" id="1766385at2"/>